<dbReference type="InterPro" id="IPR057670">
    <property type="entry name" value="SH3_retrovirus"/>
</dbReference>
<dbReference type="Pfam" id="PF21530">
    <property type="entry name" value="Pif1_2B_dom"/>
    <property type="match status" value="1"/>
</dbReference>
<dbReference type="PANTHER" id="PTHR42648">
    <property type="entry name" value="TRANSPOSASE, PUTATIVE-RELATED"/>
    <property type="match status" value="1"/>
</dbReference>
<dbReference type="InterPro" id="IPR025724">
    <property type="entry name" value="GAG-pre-integrase_dom"/>
</dbReference>
<dbReference type="GO" id="GO:0004519">
    <property type="term" value="F:endonuclease activity"/>
    <property type="evidence" value="ECO:0007669"/>
    <property type="project" value="UniProtKB-KW"/>
</dbReference>
<keyword evidence="8" id="KW-0548">Nucleotidyltransferase</keyword>
<dbReference type="SUPFAM" id="SSF140996">
    <property type="entry name" value="Hermes dimerisation domain"/>
    <property type="match status" value="1"/>
</dbReference>
<dbReference type="STRING" id="151549.A0A4C1UBW6"/>
<evidence type="ECO:0000256" key="8">
    <source>
        <dbReference type="ARBA" id="ARBA00022932"/>
    </source>
</evidence>
<dbReference type="InterPro" id="IPR049163">
    <property type="entry name" value="Pif1-like_2B_dom"/>
</dbReference>
<dbReference type="PROSITE" id="PS50994">
    <property type="entry name" value="INTEGRASE"/>
    <property type="match status" value="1"/>
</dbReference>
<dbReference type="GO" id="GO:0003964">
    <property type="term" value="F:RNA-directed DNA polymerase activity"/>
    <property type="evidence" value="ECO:0007669"/>
    <property type="project" value="UniProtKB-KW"/>
</dbReference>
<keyword evidence="2" id="KW-0479">Metal-binding</keyword>
<dbReference type="Gene3D" id="1.10.10.1070">
    <property type="entry name" value="Zinc finger, BED domain-containing"/>
    <property type="match status" value="1"/>
</dbReference>
<dbReference type="PANTHER" id="PTHR42648:SF11">
    <property type="entry name" value="TRANSPOSON TY4-P GAG-POL POLYPROTEIN"/>
    <property type="match status" value="1"/>
</dbReference>
<dbReference type="GO" id="GO:0003676">
    <property type="term" value="F:nucleic acid binding"/>
    <property type="evidence" value="ECO:0007669"/>
    <property type="project" value="InterPro"/>
</dbReference>
<dbReference type="InterPro" id="IPR039537">
    <property type="entry name" value="Retrotran_Ty1/copia-like"/>
</dbReference>
<dbReference type="GO" id="GO:0003887">
    <property type="term" value="F:DNA-directed DNA polymerase activity"/>
    <property type="evidence" value="ECO:0007669"/>
    <property type="project" value="UniProtKB-KW"/>
</dbReference>
<dbReference type="GO" id="GO:0006310">
    <property type="term" value="P:DNA recombination"/>
    <property type="evidence" value="ECO:0007669"/>
    <property type="project" value="UniProtKB-KW"/>
</dbReference>
<keyword evidence="8" id="KW-0239">DNA-directed DNA polymerase</keyword>
<dbReference type="InterPro" id="IPR001584">
    <property type="entry name" value="Integrase_cat-core"/>
</dbReference>
<evidence type="ECO:0000256" key="6">
    <source>
        <dbReference type="ARBA" id="ARBA00022908"/>
    </source>
</evidence>
<dbReference type="GO" id="GO:0046872">
    <property type="term" value="F:metal ion binding"/>
    <property type="evidence" value="ECO:0007669"/>
    <property type="project" value="UniProtKB-KW"/>
</dbReference>
<feature type="domain" description="Integrase catalytic" evidence="11">
    <location>
        <begin position="730"/>
        <end position="905"/>
    </location>
</feature>
<evidence type="ECO:0000256" key="7">
    <source>
        <dbReference type="ARBA" id="ARBA00022918"/>
    </source>
</evidence>
<protein>
    <submittedName>
        <fullName evidence="12">Retrovirus-related Pol polyprotein from transposon TNT 1-94</fullName>
    </submittedName>
</protein>
<dbReference type="SUPFAM" id="SSF53098">
    <property type="entry name" value="Ribonuclease H-like"/>
    <property type="match status" value="2"/>
</dbReference>
<keyword evidence="6" id="KW-0229">DNA integration</keyword>
<dbReference type="GO" id="GO:0015074">
    <property type="term" value="P:DNA integration"/>
    <property type="evidence" value="ECO:0007669"/>
    <property type="project" value="UniProtKB-KW"/>
</dbReference>
<dbReference type="AlphaFoldDB" id="A0A4C1UBW6"/>
<feature type="compositionally biased region" description="Acidic residues" evidence="10">
    <location>
        <begin position="177"/>
        <end position="212"/>
    </location>
</feature>
<dbReference type="Gene3D" id="3.30.420.10">
    <property type="entry name" value="Ribonuclease H-like superfamily/Ribonuclease H"/>
    <property type="match status" value="1"/>
</dbReference>
<proteinExistence type="predicted"/>
<sequence length="1055" mass="120134">MEKVPGDFKCYKSVDTVCTIEDTVHYPQGFLNSLNTASLPTHELKLKGGIPIMLLKNLCPPSLCNGTRLLIKELRDNVIVGILITGPAARQLAHIPRIPIIPTDLPISFKSHEYARKEDETHILIAEKKADAATHEARIRHRQEQKDALDIGTATGYRCQFKINIMSSEEIEVVPEIPMLDDEQMNVDNESEGEDDEDDDHGDDVDNSEEVMTDASNNSSRTTSPMFNHLRAKHKDIYEVCIEERNRKRKSSDSSNDQGKEKKRKESTMTRAERQEIDQLIMEMIAIDLKPFSCVEDRGFKNLLKKLAPEYEPPCRTTFSRSLAPILYHRTKQKLLNNLEEDLQLDVENVPVFFITDNARNISLAISQLSDNHLYCVAHTLNLVLKYAESETPGVEELLTKFRKIAGHFHRSDPARQKFEAAQRAFNCEPLQLVQMVVTRWNSEYEMLERMERLQKPLSQVLADSRDSESISGAEWSKIPDTKTFYEEDEIKDIEDDIKLEVIKFLIPDDDSQELNTLTRELETGQKLAGTGFNISDEWIGSLLLAGLTEKLSPMIMAIEHSGMSITTDAIKSKLLDMETEVNGSDSAAFGSFNSRLYQHKKPIDKNKSLCQIEEVMCVPSLTTNLLSVSQLINKGNKVSFRESGFDIYNRMENLVATGTLVNGVYKLNTPVHLSAAAVVSNEMWHRRLGHVNSTYLNKMQNAVEGLSIEEEADISKSSCVTYCKGKQSRLLFPSNGNRCTQLLNVVHTDVCGPMENVSIGGSRYFIIFIDDYSQMIHIYFMKNKHEAFQCFKDYAAKVENLLDRKIKVLRSDNALEFCSKEFKNFLKQKGIVHQKSNPYTPQQNGLSERMNRTIIEKARCFLFDANMKKEFWAEETNTAVYLQNRTVSATLNNKTPYELWTNSKPDISHIRVFGSTVMKHVPKKKRLKWDKKSEECILVGYAEDTKGYRIYNPQTKWGTIVSQNESFISADNAEDSTFVLDESENSDSSTASTNSVVKRLPARERHPPKRYSFTNMCTASTTELSLEKALNGPKKEHWLRAVQEELQCFEDNNA</sequence>
<comment type="caution">
    <text evidence="12">The sequence shown here is derived from an EMBL/GenBank/DDBJ whole genome shotgun (WGS) entry which is preliminary data.</text>
</comment>
<evidence type="ECO:0000256" key="1">
    <source>
        <dbReference type="ARBA" id="ARBA00022722"/>
    </source>
</evidence>
<dbReference type="InterPro" id="IPR012337">
    <property type="entry name" value="RNaseH-like_sf"/>
</dbReference>
<keyword evidence="9" id="KW-0233">DNA recombination</keyword>
<feature type="region of interest" description="Disordered" evidence="10">
    <location>
        <begin position="245"/>
        <end position="273"/>
    </location>
</feature>
<keyword evidence="8" id="KW-0808">Transferase</keyword>
<dbReference type="Pfam" id="PF13976">
    <property type="entry name" value="gag_pre-integrs"/>
    <property type="match status" value="1"/>
</dbReference>
<dbReference type="InterPro" id="IPR036397">
    <property type="entry name" value="RNaseH_sf"/>
</dbReference>
<evidence type="ECO:0000256" key="5">
    <source>
        <dbReference type="ARBA" id="ARBA00022842"/>
    </source>
</evidence>
<keyword evidence="1" id="KW-0540">Nuclease</keyword>
<evidence type="ECO:0000256" key="2">
    <source>
        <dbReference type="ARBA" id="ARBA00022723"/>
    </source>
</evidence>
<dbReference type="OrthoDB" id="413361at2759"/>
<dbReference type="Proteomes" id="UP000299102">
    <property type="component" value="Unassembled WGS sequence"/>
</dbReference>
<evidence type="ECO:0000313" key="12">
    <source>
        <dbReference type="EMBL" id="GBP23617.1"/>
    </source>
</evidence>
<dbReference type="EMBL" id="BGZK01000152">
    <property type="protein sequence ID" value="GBP23617.1"/>
    <property type="molecule type" value="Genomic_DNA"/>
</dbReference>
<dbReference type="GO" id="GO:0016787">
    <property type="term" value="F:hydrolase activity"/>
    <property type="evidence" value="ECO:0007669"/>
    <property type="project" value="UniProtKB-KW"/>
</dbReference>
<gene>
    <name evidence="12" type="ORF">EVAR_80234_1</name>
</gene>
<keyword evidence="5" id="KW-0460">Magnesium</keyword>
<dbReference type="Pfam" id="PF00665">
    <property type="entry name" value="rve"/>
    <property type="match status" value="1"/>
</dbReference>
<name>A0A4C1UBW6_EUMVA</name>
<keyword evidence="3" id="KW-0255">Endonuclease</keyword>
<evidence type="ECO:0000256" key="4">
    <source>
        <dbReference type="ARBA" id="ARBA00022801"/>
    </source>
</evidence>
<feature type="compositionally biased region" description="Polar residues" evidence="10">
    <location>
        <begin position="214"/>
        <end position="226"/>
    </location>
</feature>
<evidence type="ECO:0000256" key="10">
    <source>
        <dbReference type="SAM" id="MobiDB-lite"/>
    </source>
</evidence>
<feature type="compositionally biased region" description="Basic and acidic residues" evidence="10">
    <location>
        <begin position="258"/>
        <end position="273"/>
    </location>
</feature>
<feature type="compositionally biased region" description="Polar residues" evidence="10">
    <location>
        <begin position="987"/>
        <end position="997"/>
    </location>
</feature>
<evidence type="ECO:0000259" key="11">
    <source>
        <dbReference type="PROSITE" id="PS50994"/>
    </source>
</evidence>
<evidence type="ECO:0000256" key="3">
    <source>
        <dbReference type="ARBA" id="ARBA00022759"/>
    </source>
</evidence>
<keyword evidence="13" id="KW-1185">Reference proteome</keyword>
<feature type="region of interest" description="Disordered" evidence="10">
    <location>
        <begin position="982"/>
        <end position="1013"/>
    </location>
</feature>
<organism evidence="12 13">
    <name type="scientific">Eumeta variegata</name>
    <name type="common">Bagworm moth</name>
    <name type="synonym">Eumeta japonica</name>
    <dbReference type="NCBI Taxonomy" id="151549"/>
    <lineage>
        <taxon>Eukaryota</taxon>
        <taxon>Metazoa</taxon>
        <taxon>Ecdysozoa</taxon>
        <taxon>Arthropoda</taxon>
        <taxon>Hexapoda</taxon>
        <taxon>Insecta</taxon>
        <taxon>Pterygota</taxon>
        <taxon>Neoptera</taxon>
        <taxon>Endopterygota</taxon>
        <taxon>Lepidoptera</taxon>
        <taxon>Glossata</taxon>
        <taxon>Ditrysia</taxon>
        <taxon>Tineoidea</taxon>
        <taxon>Psychidae</taxon>
        <taxon>Oiketicinae</taxon>
        <taxon>Eumeta</taxon>
    </lineage>
</organism>
<accession>A0A4C1UBW6</accession>
<keyword evidence="4" id="KW-0378">Hydrolase</keyword>
<reference evidence="12 13" key="1">
    <citation type="journal article" date="2019" name="Commun. Biol.">
        <title>The bagworm genome reveals a unique fibroin gene that provides high tensile strength.</title>
        <authorList>
            <person name="Kono N."/>
            <person name="Nakamura H."/>
            <person name="Ohtoshi R."/>
            <person name="Tomita M."/>
            <person name="Numata K."/>
            <person name="Arakawa K."/>
        </authorList>
    </citation>
    <scope>NUCLEOTIDE SEQUENCE [LARGE SCALE GENOMIC DNA]</scope>
</reference>
<feature type="region of interest" description="Disordered" evidence="10">
    <location>
        <begin position="177"/>
        <end position="229"/>
    </location>
</feature>
<evidence type="ECO:0000313" key="13">
    <source>
        <dbReference type="Proteomes" id="UP000299102"/>
    </source>
</evidence>
<dbReference type="Pfam" id="PF25597">
    <property type="entry name" value="SH3_retrovirus"/>
    <property type="match status" value="1"/>
</dbReference>
<evidence type="ECO:0000256" key="9">
    <source>
        <dbReference type="ARBA" id="ARBA00023172"/>
    </source>
</evidence>
<keyword evidence="7" id="KW-0695">RNA-directed DNA polymerase</keyword>